<organism evidence="7 8">
    <name type="scientific">Streptomyces viridochromogenes (strain DSM 40736 / JCM 4977 / BCRC 1201 / Tue 494)</name>
    <dbReference type="NCBI Taxonomy" id="591159"/>
    <lineage>
        <taxon>Bacteria</taxon>
        <taxon>Bacillati</taxon>
        <taxon>Actinomycetota</taxon>
        <taxon>Actinomycetes</taxon>
        <taxon>Kitasatosporales</taxon>
        <taxon>Streptomycetaceae</taxon>
        <taxon>Streptomyces</taxon>
    </lineage>
</organism>
<dbReference type="InterPro" id="IPR000847">
    <property type="entry name" value="LysR_HTH_N"/>
</dbReference>
<dbReference type="InterPro" id="IPR036388">
    <property type="entry name" value="WH-like_DNA-bd_sf"/>
</dbReference>
<keyword evidence="2" id="KW-0805">Transcription regulation</keyword>
<feature type="domain" description="HTH lysR-type" evidence="6">
    <location>
        <begin position="22"/>
        <end position="79"/>
    </location>
</feature>
<dbReference type="PANTHER" id="PTHR30346">
    <property type="entry name" value="TRANSCRIPTIONAL DUAL REGULATOR HCAR-RELATED"/>
    <property type="match status" value="1"/>
</dbReference>
<reference evidence="8" key="1">
    <citation type="submission" date="2009-02" db="EMBL/GenBank/DDBJ databases">
        <title>Annotation of Streptomyces viridochromogenes strain DSM 40736.</title>
        <authorList>
            <consortium name="The Broad Institute Genome Sequencing Platform"/>
            <consortium name="Broad Institute Microbial Sequencing Center"/>
            <person name="Fischbach M."/>
            <person name="Godfrey P."/>
            <person name="Ward D."/>
            <person name="Young S."/>
            <person name="Zeng Q."/>
            <person name="Koehrsen M."/>
            <person name="Alvarado L."/>
            <person name="Berlin A.M."/>
            <person name="Bochicchio J."/>
            <person name="Borenstein D."/>
            <person name="Chapman S.B."/>
            <person name="Chen Z."/>
            <person name="Engels R."/>
            <person name="Freedman E."/>
            <person name="Gellesch M."/>
            <person name="Goldberg J."/>
            <person name="Griggs A."/>
            <person name="Gujja S."/>
            <person name="Heilman E.R."/>
            <person name="Heiman D.I."/>
            <person name="Hepburn T.A."/>
            <person name="Howarth C."/>
            <person name="Jen D."/>
            <person name="Larson L."/>
            <person name="Lewis B."/>
            <person name="Mehta T."/>
            <person name="Park D."/>
            <person name="Pearson M."/>
            <person name="Richards J."/>
            <person name="Roberts A."/>
            <person name="Saif S."/>
            <person name="Shea T.D."/>
            <person name="Shenoy N."/>
            <person name="Sisk P."/>
            <person name="Stolte C."/>
            <person name="Sykes S.N."/>
            <person name="Thomson T."/>
            <person name="Walk T."/>
            <person name="White J."/>
            <person name="Yandava C."/>
            <person name="Straight P."/>
            <person name="Clardy J."/>
            <person name="Hung D."/>
            <person name="Kolter R."/>
            <person name="Mekalanos J."/>
            <person name="Walker S."/>
            <person name="Walsh C.T."/>
            <person name="Wieland-Brown L.C."/>
            <person name="Haas B."/>
            <person name="Nusbaum C."/>
            <person name="Birren B."/>
        </authorList>
    </citation>
    <scope>NUCLEOTIDE SEQUENCE [LARGE SCALE GENOMIC DNA]</scope>
    <source>
        <strain evidence="8">DSM 40736 / JCM 4977 / BCRC 1201 / Tue 494</strain>
    </source>
</reference>
<feature type="region of interest" description="Disordered" evidence="5">
    <location>
        <begin position="212"/>
        <end position="231"/>
    </location>
</feature>
<dbReference type="eggNOG" id="COG0583">
    <property type="taxonomic scope" value="Bacteria"/>
</dbReference>
<dbReference type="InterPro" id="IPR036390">
    <property type="entry name" value="WH_DNA-bd_sf"/>
</dbReference>
<dbReference type="SUPFAM" id="SSF46785">
    <property type="entry name" value="Winged helix' DNA-binding domain"/>
    <property type="match status" value="1"/>
</dbReference>
<keyword evidence="4" id="KW-0804">Transcription</keyword>
<evidence type="ECO:0000256" key="4">
    <source>
        <dbReference type="ARBA" id="ARBA00023163"/>
    </source>
</evidence>
<dbReference type="PANTHER" id="PTHR30346:SF28">
    <property type="entry name" value="HTH-TYPE TRANSCRIPTIONAL REGULATOR CYNR"/>
    <property type="match status" value="1"/>
</dbReference>
<dbReference type="GO" id="GO:0003700">
    <property type="term" value="F:DNA-binding transcription factor activity"/>
    <property type="evidence" value="ECO:0007669"/>
    <property type="project" value="InterPro"/>
</dbReference>
<protein>
    <submittedName>
        <fullName evidence="7">Regulatory protein</fullName>
    </submittedName>
</protein>
<dbReference type="InterPro" id="IPR005119">
    <property type="entry name" value="LysR_subst-bd"/>
</dbReference>
<evidence type="ECO:0000256" key="3">
    <source>
        <dbReference type="ARBA" id="ARBA00023125"/>
    </source>
</evidence>
<evidence type="ECO:0000256" key="5">
    <source>
        <dbReference type="SAM" id="MobiDB-lite"/>
    </source>
</evidence>
<name>D9XBN7_STRVT</name>
<evidence type="ECO:0000313" key="8">
    <source>
        <dbReference type="Proteomes" id="UP000004184"/>
    </source>
</evidence>
<dbReference type="EMBL" id="GG657757">
    <property type="protein sequence ID" value="EFL36590.1"/>
    <property type="molecule type" value="Genomic_DNA"/>
</dbReference>
<dbReference type="SUPFAM" id="SSF53850">
    <property type="entry name" value="Periplasmic binding protein-like II"/>
    <property type="match status" value="1"/>
</dbReference>
<keyword evidence="3" id="KW-0238">DNA-binding</keyword>
<dbReference type="AlphaFoldDB" id="D9XBN7"/>
<dbReference type="Gene3D" id="1.10.10.10">
    <property type="entry name" value="Winged helix-like DNA-binding domain superfamily/Winged helix DNA-binding domain"/>
    <property type="match status" value="1"/>
</dbReference>
<dbReference type="Proteomes" id="UP000004184">
    <property type="component" value="Unassembled WGS sequence"/>
</dbReference>
<proteinExistence type="inferred from homology"/>
<sequence length="303" mass="33147">MGRPRLRKMHLHRCLYAGLMDLELRHLRCLVAIVDEGTFTDAAIALGVSQAAVSRTLASLERVLGVRVLRRTSREVTPTATGLRVVAQARRVLAEADHLVREATSGHTSLRVGYAWSAVGRHTAAFQRRWAKAHPGTDLHLIRSNSATAGLGEGACDLAVVRRPLDDRRFDAAIVGLERRVAAVSADDPLASSSSVRLSDLAQRTLLVDRRTGTTTPELWPPDSRPATEETHDVDDWLTVISSGRCVGMTAESTAHQYPRPGVAYLPVLDAEPIVVRLAWWRDDPHPATQSAVELLTALYRTG</sequence>
<dbReference type="Gene3D" id="3.40.190.10">
    <property type="entry name" value="Periplasmic binding protein-like II"/>
    <property type="match status" value="2"/>
</dbReference>
<evidence type="ECO:0000256" key="2">
    <source>
        <dbReference type="ARBA" id="ARBA00023015"/>
    </source>
</evidence>
<dbReference type="Pfam" id="PF03466">
    <property type="entry name" value="LysR_substrate"/>
    <property type="match status" value="1"/>
</dbReference>
<dbReference type="STRING" id="591159.SSQG_07108"/>
<dbReference type="GO" id="GO:0032993">
    <property type="term" value="C:protein-DNA complex"/>
    <property type="evidence" value="ECO:0007669"/>
    <property type="project" value="TreeGrafter"/>
</dbReference>
<dbReference type="PROSITE" id="PS50931">
    <property type="entry name" value="HTH_LYSR"/>
    <property type="match status" value="1"/>
</dbReference>
<accession>D9XBN7</accession>
<comment type="similarity">
    <text evidence="1">Belongs to the LysR transcriptional regulatory family.</text>
</comment>
<dbReference type="PRINTS" id="PR00039">
    <property type="entry name" value="HTHLYSR"/>
</dbReference>
<dbReference type="Pfam" id="PF00126">
    <property type="entry name" value="HTH_1"/>
    <property type="match status" value="1"/>
</dbReference>
<gene>
    <name evidence="7" type="ORF">SSQG_07108</name>
</gene>
<evidence type="ECO:0000313" key="7">
    <source>
        <dbReference type="EMBL" id="EFL36590.1"/>
    </source>
</evidence>
<evidence type="ECO:0000259" key="6">
    <source>
        <dbReference type="PROSITE" id="PS50931"/>
    </source>
</evidence>
<evidence type="ECO:0000256" key="1">
    <source>
        <dbReference type="ARBA" id="ARBA00009437"/>
    </source>
</evidence>
<dbReference type="FunFam" id="1.10.10.10:FF:000001">
    <property type="entry name" value="LysR family transcriptional regulator"/>
    <property type="match status" value="1"/>
</dbReference>
<keyword evidence="8" id="KW-1185">Reference proteome</keyword>
<dbReference type="HOGENOM" id="CLU_039613_6_4_11"/>
<dbReference type="GO" id="GO:0003677">
    <property type="term" value="F:DNA binding"/>
    <property type="evidence" value="ECO:0007669"/>
    <property type="project" value="UniProtKB-KW"/>
</dbReference>